<gene>
    <name evidence="1" type="ORF">RHMOL_Rhmol05G0153100</name>
</gene>
<evidence type="ECO:0000313" key="1">
    <source>
        <dbReference type="EMBL" id="KAI8555160.1"/>
    </source>
</evidence>
<organism evidence="1 2">
    <name type="scientific">Rhododendron molle</name>
    <name type="common">Chinese azalea</name>
    <name type="synonym">Azalea mollis</name>
    <dbReference type="NCBI Taxonomy" id="49168"/>
    <lineage>
        <taxon>Eukaryota</taxon>
        <taxon>Viridiplantae</taxon>
        <taxon>Streptophyta</taxon>
        <taxon>Embryophyta</taxon>
        <taxon>Tracheophyta</taxon>
        <taxon>Spermatophyta</taxon>
        <taxon>Magnoliopsida</taxon>
        <taxon>eudicotyledons</taxon>
        <taxon>Gunneridae</taxon>
        <taxon>Pentapetalae</taxon>
        <taxon>asterids</taxon>
        <taxon>Ericales</taxon>
        <taxon>Ericaceae</taxon>
        <taxon>Ericoideae</taxon>
        <taxon>Rhodoreae</taxon>
        <taxon>Rhododendron</taxon>
    </lineage>
</organism>
<name>A0ACC0NPM7_RHOML</name>
<reference evidence="1" key="1">
    <citation type="submission" date="2022-02" db="EMBL/GenBank/DDBJ databases">
        <title>Plant Genome Project.</title>
        <authorList>
            <person name="Zhang R.-G."/>
        </authorList>
    </citation>
    <scope>NUCLEOTIDE SEQUENCE</scope>
    <source>
        <strain evidence="1">AT1</strain>
    </source>
</reference>
<dbReference type="Proteomes" id="UP001062846">
    <property type="component" value="Chromosome 5"/>
</dbReference>
<evidence type="ECO:0000313" key="2">
    <source>
        <dbReference type="Proteomes" id="UP001062846"/>
    </source>
</evidence>
<sequence length="228" mass="25270">MIMWRIWKCRNEVLFNGVDPDQSQMVVVTVKEAEEFILAMREQILEPRQPRVGSGELDQCWQKPACEKLKFNVDGAWVSRSDGLAEAGAGIVVRDSNGSFVAARSLNLGMVGSPLCAEALAWRAAFDFAGLLGLVSLVMEGDSQQLVRCIRGEIACPTEVEVVVEDIRRYRNLVRECEVVFVRRSANGVADALAKDGLRGPGVRTWEPRPPDWLLSPLGKDNRLISCI</sequence>
<dbReference type="EMBL" id="CM046392">
    <property type="protein sequence ID" value="KAI8555160.1"/>
    <property type="molecule type" value="Genomic_DNA"/>
</dbReference>
<accession>A0ACC0NPM7</accession>
<keyword evidence="2" id="KW-1185">Reference proteome</keyword>
<proteinExistence type="predicted"/>
<protein>
    <submittedName>
        <fullName evidence="1">Uncharacterized protein</fullName>
    </submittedName>
</protein>
<comment type="caution">
    <text evidence="1">The sequence shown here is derived from an EMBL/GenBank/DDBJ whole genome shotgun (WGS) entry which is preliminary data.</text>
</comment>